<protein>
    <submittedName>
        <fullName evidence="1">Uncharacterized protein</fullName>
    </submittedName>
</protein>
<dbReference type="Proteomes" id="UP000277204">
    <property type="component" value="Unassembled WGS sequence"/>
</dbReference>
<keyword evidence="2" id="KW-1185">Reference proteome</keyword>
<organism evidence="1 2">
    <name type="scientific">Schistosoma margrebowiei</name>
    <dbReference type="NCBI Taxonomy" id="48269"/>
    <lineage>
        <taxon>Eukaryota</taxon>
        <taxon>Metazoa</taxon>
        <taxon>Spiralia</taxon>
        <taxon>Lophotrochozoa</taxon>
        <taxon>Platyhelminthes</taxon>
        <taxon>Trematoda</taxon>
        <taxon>Digenea</taxon>
        <taxon>Strigeidida</taxon>
        <taxon>Schistosomatoidea</taxon>
        <taxon>Schistosomatidae</taxon>
        <taxon>Schistosoma</taxon>
    </lineage>
</organism>
<dbReference type="EMBL" id="UZAI01018222">
    <property type="protein sequence ID" value="VDP34694.1"/>
    <property type="molecule type" value="Genomic_DNA"/>
</dbReference>
<evidence type="ECO:0000313" key="1">
    <source>
        <dbReference type="EMBL" id="VDP34694.1"/>
    </source>
</evidence>
<accession>A0A183MVZ5</accession>
<gene>
    <name evidence="1" type="ORF">SMRZ_LOCUS20220</name>
</gene>
<sequence>MEDVKTMRRTAIASDHHLLVAKMKLNIKKDWTSKRTTLQTFNAAFLRDNDKLNKFKIALGNRFLAFRVLFNRE</sequence>
<proteinExistence type="predicted"/>
<evidence type="ECO:0000313" key="2">
    <source>
        <dbReference type="Proteomes" id="UP000277204"/>
    </source>
</evidence>
<name>A0A183MVZ5_9TREM</name>
<reference evidence="1 2" key="1">
    <citation type="submission" date="2018-11" db="EMBL/GenBank/DDBJ databases">
        <authorList>
            <consortium name="Pathogen Informatics"/>
        </authorList>
    </citation>
    <scope>NUCLEOTIDE SEQUENCE [LARGE SCALE GENOMIC DNA]</scope>
    <source>
        <strain evidence="1 2">Zambia</strain>
    </source>
</reference>
<dbReference type="AlphaFoldDB" id="A0A183MVZ5"/>